<evidence type="ECO:0000313" key="4">
    <source>
        <dbReference type="Proteomes" id="UP000572680"/>
    </source>
</evidence>
<dbReference type="InterPro" id="IPR050740">
    <property type="entry name" value="Aldehyde_DH_Superfamily"/>
</dbReference>
<evidence type="ECO:0000313" key="3">
    <source>
        <dbReference type="EMBL" id="MBA8952024.1"/>
    </source>
</evidence>
<name>A0A7W3LPR2_ACTNM</name>
<dbReference type="AlphaFoldDB" id="A0A7W3LPR2"/>
<dbReference type="InterPro" id="IPR015590">
    <property type="entry name" value="Aldehyde_DH_dom"/>
</dbReference>
<dbReference type="EMBL" id="JACJIA010000004">
    <property type="protein sequence ID" value="MBA8952024.1"/>
    <property type="molecule type" value="Genomic_DNA"/>
</dbReference>
<dbReference type="Proteomes" id="UP000572680">
    <property type="component" value="Unassembled WGS sequence"/>
</dbReference>
<proteinExistence type="predicted"/>
<keyword evidence="4" id="KW-1185">Reference proteome</keyword>
<dbReference type="PANTHER" id="PTHR43353:SF3">
    <property type="entry name" value="ALDEHYDE DEHYDROGENASE-RELATED"/>
    <property type="match status" value="1"/>
</dbReference>
<dbReference type="Pfam" id="PF00171">
    <property type="entry name" value="Aldedh"/>
    <property type="match status" value="1"/>
</dbReference>
<dbReference type="InterPro" id="IPR016163">
    <property type="entry name" value="Ald_DH_C"/>
</dbReference>
<sequence length="462" mass="47850">MTDPITTVDAACAAAGRAFEPFAALPLPERAAFLDGIADRLDAHAAELVELAAEETGIPAGRLTGEMARTTGQLRLFANLVRDGGFLDVVAEDGEPSLLRVNEPIGPVAVYAASNFPFAFSVAGGDTATALAAGCPVVVKAHPGHPRTSRRTAELVHDALAAAPEGTFALVEGFEAGVELVGHPVIRAAAFTGSTRGGRALFDLANARPDPIPFYGELGSVNPVFVTRAAAKARGEEIAAGFTASFTANAGQMCTKPGLLFLPSGHGLEEPLRRPVEEGVRNRLLTSGIHEAYVAGVSGLAERPEVRVLAGDVPGTADDPAGDPAGDPAPVLFAVAARDLTPELWEEHFGPASLVVEYDTDDELLAAAAAMPGSLTATIHTEGGEPLARDLVARVRRRAGRIVFDGWPTGVAVTAAIHHGGPWPATTAPLHTSVGTAAIRRFLVPVVYQNVPDSLSPLEGRS</sequence>
<evidence type="ECO:0000259" key="2">
    <source>
        <dbReference type="Pfam" id="PF00171"/>
    </source>
</evidence>
<evidence type="ECO:0000256" key="1">
    <source>
        <dbReference type="ARBA" id="ARBA00023002"/>
    </source>
</evidence>
<dbReference type="RefSeq" id="WP_182844308.1">
    <property type="nucleotide sequence ID" value="NZ_BAAALP010000014.1"/>
</dbReference>
<keyword evidence="1 3" id="KW-0560">Oxidoreductase</keyword>
<dbReference type="PANTHER" id="PTHR43353">
    <property type="entry name" value="SUCCINATE-SEMIALDEHYDE DEHYDROGENASE, MITOCHONDRIAL"/>
    <property type="match status" value="1"/>
</dbReference>
<comment type="caution">
    <text evidence="3">The sequence shown here is derived from an EMBL/GenBank/DDBJ whole genome shotgun (WGS) entry which is preliminary data.</text>
</comment>
<gene>
    <name evidence="3" type="ORF">HNR61_003664</name>
</gene>
<organism evidence="3 4">
    <name type="scientific">Actinomadura namibiensis</name>
    <dbReference type="NCBI Taxonomy" id="182080"/>
    <lineage>
        <taxon>Bacteria</taxon>
        <taxon>Bacillati</taxon>
        <taxon>Actinomycetota</taxon>
        <taxon>Actinomycetes</taxon>
        <taxon>Streptosporangiales</taxon>
        <taxon>Thermomonosporaceae</taxon>
        <taxon>Actinomadura</taxon>
    </lineage>
</organism>
<accession>A0A7W3LPR2</accession>
<dbReference type="InterPro" id="IPR016162">
    <property type="entry name" value="Ald_DH_N"/>
</dbReference>
<protein>
    <submittedName>
        <fullName evidence="3">NADP-dependent aldehyde dehydrogenase</fullName>
        <ecNumber evidence="3">1.2.1.4</ecNumber>
    </submittedName>
</protein>
<dbReference type="Gene3D" id="3.40.605.10">
    <property type="entry name" value="Aldehyde Dehydrogenase, Chain A, domain 1"/>
    <property type="match status" value="1"/>
</dbReference>
<reference evidence="3 4" key="1">
    <citation type="submission" date="2020-08" db="EMBL/GenBank/DDBJ databases">
        <title>Genomic Encyclopedia of Type Strains, Phase IV (KMG-IV): sequencing the most valuable type-strain genomes for metagenomic binning, comparative biology and taxonomic classification.</title>
        <authorList>
            <person name="Goeker M."/>
        </authorList>
    </citation>
    <scope>NUCLEOTIDE SEQUENCE [LARGE SCALE GENOMIC DNA]</scope>
    <source>
        <strain evidence="3 4">DSM 44197</strain>
    </source>
</reference>
<feature type="domain" description="Aldehyde dehydrogenase" evidence="2">
    <location>
        <begin position="7"/>
        <end position="263"/>
    </location>
</feature>
<dbReference type="EC" id="1.2.1.4" evidence="3"/>
<dbReference type="CDD" id="cd07129">
    <property type="entry name" value="ALDH_KGSADH"/>
    <property type="match status" value="1"/>
</dbReference>
<dbReference type="InterPro" id="IPR016161">
    <property type="entry name" value="Ald_DH/histidinol_DH"/>
</dbReference>
<dbReference type="GO" id="GO:0033721">
    <property type="term" value="F:aldehyde dehydrogenase (NADP+) activity"/>
    <property type="evidence" value="ECO:0007669"/>
    <property type="project" value="UniProtKB-EC"/>
</dbReference>
<dbReference type="SUPFAM" id="SSF53720">
    <property type="entry name" value="ALDH-like"/>
    <property type="match status" value="1"/>
</dbReference>
<dbReference type="InterPro" id="IPR044151">
    <property type="entry name" value="ALDH_KGSADH"/>
</dbReference>
<dbReference type="Gene3D" id="3.40.309.10">
    <property type="entry name" value="Aldehyde Dehydrogenase, Chain A, domain 2"/>
    <property type="match status" value="1"/>
</dbReference>